<dbReference type="SUPFAM" id="SSF109604">
    <property type="entry name" value="HD-domain/PDEase-like"/>
    <property type="match status" value="1"/>
</dbReference>
<proteinExistence type="predicted"/>
<gene>
    <name evidence="1" type="ORF">ACD_2C00072G0002</name>
</gene>
<reference evidence="1" key="1">
    <citation type="journal article" date="2012" name="Science">
        <title>Fermentation, hydrogen, and sulfur metabolism in multiple uncultivated bacterial phyla.</title>
        <authorList>
            <person name="Wrighton K.C."/>
            <person name="Thomas B.C."/>
            <person name="Sharon I."/>
            <person name="Miller C.S."/>
            <person name="Castelle C.J."/>
            <person name="VerBerkmoes N.C."/>
            <person name="Wilkins M.J."/>
            <person name="Hettich R.L."/>
            <person name="Lipton M.S."/>
            <person name="Williams K.H."/>
            <person name="Long P.E."/>
            <person name="Banfield J.F."/>
        </authorList>
    </citation>
    <scope>NUCLEOTIDE SEQUENCE [LARGE SCALE GENOMIC DNA]</scope>
</reference>
<comment type="caution">
    <text evidence="1">The sequence shown here is derived from an EMBL/GenBank/DDBJ whole genome shotgun (WGS) entry which is preliminary data.</text>
</comment>
<accession>K2H287</accession>
<evidence type="ECO:0000313" key="1">
    <source>
        <dbReference type="EMBL" id="EKE29960.1"/>
    </source>
</evidence>
<dbReference type="AlphaFoldDB" id="K2H287"/>
<sequence>MIWNLLKLMLTSWLSMKRWNNYPRIESVSLLDNLGFSLHTALFLAHLEESQWNKVDKEFIIKRMLFNSFKRLILSDINSWTRDYVDKQDRDILLKIENKAIKYILSLEWPDYIREDIRDTLYNETKELELRIISASKKYAGYRECMVNERVFPDIYDISMENIKISLEEKCKELPSLDMLLKSENYNKYLSQIRRLTHSMRWNQRNRIYPISVMSHLVIITFITYVMTSIENRNWKDFDMLDNLMRAIYHDIPESITWDIITPTKKAVPGFSEVLEKVEINMMDDFFFYYISPEYKKEIFDYMLNPFHWEVWKFVKYADIISAFMEAKVEYNNGWMNFEEIHRRLKKQLNAYNMKSIDYFLKDWLDSFDEKSSGDPHLAELN</sequence>
<dbReference type="Gene3D" id="1.10.3210.10">
    <property type="entry name" value="Hypothetical protein af1432"/>
    <property type="match status" value="2"/>
</dbReference>
<dbReference type="Pfam" id="PF12917">
    <property type="entry name" value="YfbR-like"/>
    <property type="match status" value="1"/>
</dbReference>
<protein>
    <recommendedName>
        <fullName evidence="2">HD domain-containing protein</fullName>
    </recommendedName>
</protein>
<evidence type="ECO:0008006" key="2">
    <source>
        <dbReference type="Google" id="ProtNLM"/>
    </source>
</evidence>
<name>K2H287_9BACT</name>
<dbReference type="EMBL" id="AMFJ01000072">
    <property type="protein sequence ID" value="EKE29960.1"/>
    <property type="molecule type" value="Genomic_DNA"/>
</dbReference>
<organism evidence="1">
    <name type="scientific">uncultured bacterium</name>
    <name type="common">gcode 4</name>
    <dbReference type="NCBI Taxonomy" id="1234023"/>
    <lineage>
        <taxon>Bacteria</taxon>
        <taxon>environmental samples</taxon>
    </lineage>
</organism>